<evidence type="ECO:0000256" key="1">
    <source>
        <dbReference type="SAM" id="MobiDB-lite"/>
    </source>
</evidence>
<sequence>MRPACGVRGAAWDAAGEPSGYTPVSATAHPPTARLPLRPATTPTVSVKVEQARFVTVLGPMPPKRSVNEWMDTATDLLAYRIIYGVIDPVVALGAKPDGRRQSRRTAWHPSTEPRGSTGTYPYPPS</sequence>
<comment type="caution">
    <text evidence="2">The sequence shown here is derived from an EMBL/GenBank/DDBJ whole genome shotgun (WGS) entry which is preliminary data.</text>
</comment>
<keyword evidence="3" id="KW-1185">Reference proteome</keyword>
<reference evidence="2 3" key="2">
    <citation type="journal article" date="2015" name="Stand. Genomic Sci.">
        <title>Draft genome sequence of marine-derived Streptomyces sp. TP-A0598, a producer of anti-MRSA antibiotic lydicamycins.</title>
        <authorList>
            <person name="Komaki H."/>
            <person name="Ichikawa N."/>
            <person name="Hosoyama A."/>
            <person name="Fujita N."/>
            <person name="Igarashi Y."/>
        </authorList>
    </citation>
    <scope>NUCLEOTIDE SEQUENCE [LARGE SCALE GENOMIC DNA]</scope>
    <source>
        <strain evidence="2 3">NBRC 110027</strain>
    </source>
</reference>
<dbReference type="Proteomes" id="UP000048965">
    <property type="component" value="Unassembled WGS sequence"/>
</dbReference>
<dbReference type="EMBL" id="BBNO01000001">
    <property type="protein sequence ID" value="GAO06139.1"/>
    <property type="molecule type" value="Genomic_DNA"/>
</dbReference>
<evidence type="ECO:0000313" key="3">
    <source>
        <dbReference type="Proteomes" id="UP000048965"/>
    </source>
</evidence>
<proteinExistence type="predicted"/>
<feature type="region of interest" description="Disordered" evidence="1">
    <location>
        <begin position="94"/>
        <end position="126"/>
    </location>
</feature>
<accession>A0A0N7YKI9</accession>
<protein>
    <submittedName>
        <fullName evidence="2">Uncharacterized protein</fullName>
    </submittedName>
</protein>
<evidence type="ECO:0000313" key="2">
    <source>
        <dbReference type="EMBL" id="GAO06139.1"/>
    </source>
</evidence>
<feature type="region of interest" description="Disordered" evidence="1">
    <location>
        <begin position="16"/>
        <end position="40"/>
    </location>
</feature>
<reference evidence="3" key="1">
    <citation type="submission" date="2014-09" db="EMBL/GenBank/DDBJ databases">
        <title>Whole genome shotgun sequence of Streptomyces sp. NBRC 110027.</title>
        <authorList>
            <person name="Komaki H."/>
            <person name="Ichikawa N."/>
            <person name="Katano-Makiyama Y."/>
            <person name="Hosoyama A."/>
            <person name="Hashimoto M."/>
            <person name="Uohara A."/>
            <person name="Kitahashi Y."/>
            <person name="Ohji S."/>
            <person name="Kimura A."/>
            <person name="Yamazoe A."/>
            <person name="Igarashi Y."/>
            <person name="Fujita N."/>
        </authorList>
    </citation>
    <scope>NUCLEOTIDE SEQUENCE [LARGE SCALE GENOMIC DNA]</scope>
    <source>
        <strain evidence="3">NBRC 110027</strain>
    </source>
</reference>
<dbReference type="AlphaFoldDB" id="A0A0N7YKI9"/>
<organism evidence="2 3">
    <name type="scientific">Streptomyces lydicamycinicus</name>
    <dbReference type="NCBI Taxonomy" id="1546107"/>
    <lineage>
        <taxon>Bacteria</taxon>
        <taxon>Bacillati</taxon>
        <taxon>Actinomycetota</taxon>
        <taxon>Actinomycetes</taxon>
        <taxon>Kitasatosporales</taxon>
        <taxon>Streptomycetaceae</taxon>
        <taxon>Streptomyces</taxon>
    </lineage>
</organism>
<gene>
    <name evidence="2" type="ORF">TPA0598_01_05100</name>
</gene>
<name>A0A0N7YKI9_9ACTN</name>